<organism evidence="1 2">
    <name type="scientific">Solirubrobacter pauli</name>
    <dbReference type="NCBI Taxonomy" id="166793"/>
    <lineage>
        <taxon>Bacteria</taxon>
        <taxon>Bacillati</taxon>
        <taxon>Actinomycetota</taxon>
        <taxon>Thermoleophilia</taxon>
        <taxon>Solirubrobacterales</taxon>
        <taxon>Solirubrobacteraceae</taxon>
        <taxon>Solirubrobacter</taxon>
    </lineage>
</organism>
<comment type="caution">
    <text evidence="1">The sequence shown here is derived from an EMBL/GenBank/DDBJ whole genome shotgun (WGS) entry which is preliminary data.</text>
</comment>
<proteinExistence type="predicted"/>
<name>A0A660L2S0_9ACTN</name>
<dbReference type="OrthoDB" id="5193649at2"/>
<protein>
    <submittedName>
        <fullName evidence="1">Uncharacterized protein</fullName>
    </submittedName>
</protein>
<evidence type="ECO:0000313" key="2">
    <source>
        <dbReference type="Proteomes" id="UP000278962"/>
    </source>
</evidence>
<dbReference type="EMBL" id="RBIL01000002">
    <property type="protein sequence ID" value="RKQ88227.1"/>
    <property type="molecule type" value="Genomic_DNA"/>
</dbReference>
<keyword evidence="2" id="KW-1185">Reference proteome</keyword>
<sequence length="135" mass="15481">MDDRPSERVIEQRLRNRAIESLDLLAEGNDGVRSVGHAEYVNVFFDTIDDEAPWQWRDWSTFTPVEVHELDRVQRLLLEACAATPRICSDEEFIESGWPERIKPVAAGALKLMRERGLFREDREEDSPSGPGPSE</sequence>
<accession>A0A660L2S0</accession>
<dbReference type="Proteomes" id="UP000278962">
    <property type="component" value="Unassembled WGS sequence"/>
</dbReference>
<dbReference type="AlphaFoldDB" id="A0A660L2S0"/>
<dbReference type="RefSeq" id="WP_121257556.1">
    <property type="nucleotide sequence ID" value="NZ_RBIL01000002.1"/>
</dbReference>
<gene>
    <name evidence="1" type="ORF">C8N24_6269</name>
</gene>
<evidence type="ECO:0000313" key="1">
    <source>
        <dbReference type="EMBL" id="RKQ88227.1"/>
    </source>
</evidence>
<reference evidence="1 2" key="1">
    <citation type="submission" date="2018-10" db="EMBL/GenBank/DDBJ databases">
        <title>Genomic Encyclopedia of Archaeal and Bacterial Type Strains, Phase II (KMG-II): from individual species to whole genera.</title>
        <authorList>
            <person name="Goeker M."/>
        </authorList>
    </citation>
    <scope>NUCLEOTIDE SEQUENCE [LARGE SCALE GENOMIC DNA]</scope>
    <source>
        <strain evidence="1 2">DSM 14954</strain>
    </source>
</reference>